<reference evidence="3 4" key="1">
    <citation type="submission" date="2019-06" db="EMBL/GenBank/DDBJ databases">
        <authorList>
            <person name="Lee I."/>
            <person name="Jang G.I."/>
            <person name="Hwang C.Y."/>
        </authorList>
    </citation>
    <scope>NUCLEOTIDE SEQUENCE [LARGE SCALE GENOMIC DNA]</scope>
    <source>
        <strain evidence="3 4">PAMC 28131</strain>
    </source>
</reference>
<evidence type="ECO:0000256" key="1">
    <source>
        <dbReference type="SAM" id="MobiDB-lite"/>
    </source>
</evidence>
<keyword evidence="4" id="KW-1185">Reference proteome</keyword>
<evidence type="ECO:0000313" key="3">
    <source>
        <dbReference type="EMBL" id="TPE63997.1"/>
    </source>
</evidence>
<sequence>MDFLEAVVLIVAIVMIGKVMSGGRWNKETRRWEKYSPENPYVRMGQVNDEAPLLRKEITALKERVATLEKLATDPGRQLSDEIEKLRAIPTRRPTGENDRPLI</sequence>
<dbReference type="EMBL" id="VFSU01000011">
    <property type="protein sequence ID" value="TPE63997.1"/>
    <property type="molecule type" value="Genomic_DNA"/>
</dbReference>
<keyword evidence="2" id="KW-0812">Transmembrane</keyword>
<keyword evidence="2" id="KW-1133">Transmembrane helix</keyword>
<feature type="compositionally biased region" description="Basic and acidic residues" evidence="1">
    <location>
        <begin position="94"/>
        <end position="103"/>
    </location>
</feature>
<evidence type="ECO:0000313" key="4">
    <source>
        <dbReference type="Proteomes" id="UP000319897"/>
    </source>
</evidence>
<protein>
    <submittedName>
        <fullName evidence="3">Uncharacterized protein</fullName>
    </submittedName>
</protein>
<proteinExistence type="predicted"/>
<organism evidence="3 4">
    <name type="scientific">Sandaracinobacter neustonicus</name>
    <dbReference type="NCBI Taxonomy" id="1715348"/>
    <lineage>
        <taxon>Bacteria</taxon>
        <taxon>Pseudomonadati</taxon>
        <taxon>Pseudomonadota</taxon>
        <taxon>Alphaproteobacteria</taxon>
        <taxon>Sphingomonadales</taxon>
        <taxon>Sphingosinicellaceae</taxon>
        <taxon>Sandaracinobacter</taxon>
    </lineage>
</organism>
<accession>A0A501XV69</accession>
<dbReference type="OrthoDB" id="7579171at2"/>
<dbReference type="Proteomes" id="UP000319897">
    <property type="component" value="Unassembled WGS sequence"/>
</dbReference>
<feature type="transmembrane region" description="Helical" evidence="2">
    <location>
        <begin position="6"/>
        <end position="25"/>
    </location>
</feature>
<dbReference type="AlphaFoldDB" id="A0A501XV69"/>
<dbReference type="RefSeq" id="WP_140927047.1">
    <property type="nucleotide sequence ID" value="NZ_VFSU01000011.1"/>
</dbReference>
<keyword evidence="2" id="KW-0472">Membrane</keyword>
<evidence type="ECO:0000256" key="2">
    <source>
        <dbReference type="SAM" id="Phobius"/>
    </source>
</evidence>
<gene>
    <name evidence="3" type="ORF">FJQ54_03950</name>
</gene>
<comment type="caution">
    <text evidence="3">The sequence shown here is derived from an EMBL/GenBank/DDBJ whole genome shotgun (WGS) entry which is preliminary data.</text>
</comment>
<feature type="region of interest" description="Disordered" evidence="1">
    <location>
        <begin position="82"/>
        <end position="103"/>
    </location>
</feature>
<name>A0A501XV69_9SPHN</name>